<dbReference type="AlphaFoldDB" id="A7E546"/>
<organism evidence="1 2">
    <name type="scientific">Sclerotinia sclerotiorum (strain ATCC 18683 / 1980 / Ss-1)</name>
    <name type="common">White mold</name>
    <name type="synonym">Whetzelinia sclerotiorum</name>
    <dbReference type="NCBI Taxonomy" id="665079"/>
    <lineage>
        <taxon>Eukaryota</taxon>
        <taxon>Fungi</taxon>
        <taxon>Dikarya</taxon>
        <taxon>Ascomycota</taxon>
        <taxon>Pezizomycotina</taxon>
        <taxon>Leotiomycetes</taxon>
        <taxon>Helotiales</taxon>
        <taxon>Sclerotiniaceae</taxon>
        <taxon>Sclerotinia</taxon>
    </lineage>
</organism>
<evidence type="ECO:0000313" key="1">
    <source>
        <dbReference type="EMBL" id="EDN91018.1"/>
    </source>
</evidence>
<dbReference type="GeneID" id="5494623"/>
<name>A7E546_SCLS1</name>
<reference evidence="2" key="1">
    <citation type="journal article" date="2011" name="PLoS Genet.">
        <title>Genomic analysis of the necrotrophic fungal pathogens Sclerotinia sclerotiorum and Botrytis cinerea.</title>
        <authorList>
            <person name="Amselem J."/>
            <person name="Cuomo C.A."/>
            <person name="van Kan J.A."/>
            <person name="Viaud M."/>
            <person name="Benito E.P."/>
            <person name="Couloux A."/>
            <person name="Coutinho P.M."/>
            <person name="de Vries R.P."/>
            <person name="Dyer P.S."/>
            <person name="Fillinger S."/>
            <person name="Fournier E."/>
            <person name="Gout L."/>
            <person name="Hahn M."/>
            <person name="Kohn L."/>
            <person name="Lapalu N."/>
            <person name="Plummer K.M."/>
            <person name="Pradier J.M."/>
            <person name="Quevillon E."/>
            <person name="Sharon A."/>
            <person name="Simon A."/>
            <person name="ten Have A."/>
            <person name="Tudzynski B."/>
            <person name="Tudzynski P."/>
            <person name="Wincker P."/>
            <person name="Andrew M."/>
            <person name="Anthouard V."/>
            <person name="Beever R.E."/>
            <person name="Beffa R."/>
            <person name="Benoit I."/>
            <person name="Bouzid O."/>
            <person name="Brault B."/>
            <person name="Chen Z."/>
            <person name="Choquer M."/>
            <person name="Collemare J."/>
            <person name="Cotton P."/>
            <person name="Danchin E.G."/>
            <person name="Da Silva C."/>
            <person name="Gautier A."/>
            <person name="Giraud C."/>
            <person name="Giraud T."/>
            <person name="Gonzalez C."/>
            <person name="Grossetete S."/>
            <person name="Guldener U."/>
            <person name="Henrissat B."/>
            <person name="Howlett B.J."/>
            <person name="Kodira C."/>
            <person name="Kretschmer M."/>
            <person name="Lappartient A."/>
            <person name="Leroch M."/>
            <person name="Levis C."/>
            <person name="Mauceli E."/>
            <person name="Neuveglise C."/>
            <person name="Oeser B."/>
            <person name="Pearson M."/>
            <person name="Poulain J."/>
            <person name="Poussereau N."/>
            <person name="Quesneville H."/>
            <person name="Rascle C."/>
            <person name="Schumacher J."/>
            <person name="Segurens B."/>
            <person name="Sexton A."/>
            <person name="Silva E."/>
            <person name="Sirven C."/>
            <person name="Soanes D.M."/>
            <person name="Talbot N.J."/>
            <person name="Templeton M."/>
            <person name="Yandava C."/>
            <person name="Yarden O."/>
            <person name="Zeng Q."/>
            <person name="Rollins J.A."/>
            <person name="Lebrun M.H."/>
            <person name="Dickman M."/>
        </authorList>
    </citation>
    <scope>NUCLEOTIDE SEQUENCE [LARGE SCALE GENOMIC DNA]</scope>
    <source>
        <strain evidence="2">ATCC 18683 / 1980 / Ss-1</strain>
    </source>
</reference>
<evidence type="ECO:0000313" key="2">
    <source>
        <dbReference type="Proteomes" id="UP000001312"/>
    </source>
</evidence>
<sequence length="154" mass="17536">MCIFAAQKQISRLNESIIQKAAVDYQDRKKGEFANKSVALAIPWTCTRPLNQLISSMNTETNADLLHSASHCTGNCPFRSTRRTKLQSEYQGGSATKIFQPALKIKRTSTPSLFKDFHIAKTMHDVRYSHSSIFEAREKIECYMRPERLSISMC</sequence>
<dbReference type="KEGG" id="ssl:SS1G_00418"/>
<dbReference type="RefSeq" id="XP_001598332.1">
    <property type="nucleotide sequence ID" value="XM_001598282.1"/>
</dbReference>
<proteinExistence type="predicted"/>
<dbReference type="InParanoid" id="A7E546"/>
<dbReference type="HOGENOM" id="CLU_1705311_0_0_1"/>
<keyword evidence="2" id="KW-1185">Reference proteome</keyword>
<accession>A7E546</accession>
<protein>
    <submittedName>
        <fullName evidence="1">Uncharacterized protein</fullName>
    </submittedName>
</protein>
<gene>
    <name evidence="1" type="ORF">SS1G_00418</name>
</gene>
<dbReference type="Proteomes" id="UP000001312">
    <property type="component" value="Unassembled WGS sequence"/>
</dbReference>
<dbReference type="EMBL" id="CH476621">
    <property type="protein sequence ID" value="EDN91018.1"/>
    <property type="molecule type" value="Genomic_DNA"/>
</dbReference>